<dbReference type="Gene3D" id="1.20.1640.10">
    <property type="entry name" value="Multidrug efflux transporter AcrB transmembrane domain"/>
    <property type="match status" value="1"/>
</dbReference>
<dbReference type="Proteomes" id="UP001232445">
    <property type="component" value="Unassembled WGS sequence"/>
</dbReference>
<dbReference type="NCBIfam" id="TIGR00966">
    <property type="entry name" value="transloc_SecF"/>
    <property type="match status" value="1"/>
</dbReference>
<feature type="domain" description="Protein export membrane protein SecD/SecF C-terminal" evidence="10">
    <location>
        <begin position="118"/>
        <end position="295"/>
    </location>
</feature>
<evidence type="ECO:0000313" key="12">
    <source>
        <dbReference type="Proteomes" id="UP001232445"/>
    </source>
</evidence>
<evidence type="ECO:0000256" key="6">
    <source>
        <dbReference type="ARBA" id="ARBA00022989"/>
    </source>
</evidence>
<evidence type="ECO:0000256" key="2">
    <source>
        <dbReference type="ARBA" id="ARBA00022448"/>
    </source>
</evidence>
<dbReference type="Pfam" id="PF07549">
    <property type="entry name" value="Sec_GG"/>
    <property type="match status" value="1"/>
</dbReference>
<gene>
    <name evidence="9" type="primary">secF</name>
    <name evidence="11" type="ORF">J2S00_002315</name>
</gene>
<comment type="subcellular location">
    <subcellularLocation>
        <location evidence="1 9">Cell membrane</location>
        <topology evidence="1 9">Multi-pass membrane protein</topology>
    </subcellularLocation>
</comment>
<reference evidence="11 12" key="1">
    <citation type="submission" date="2023-07" db="EMBL/GenBank/DDBJ databases">
        <title>Genomic Encyclopedia of Type Strains, Phase IV (KMG-IV): sequencing the most valuable type-strain genomes for metagenomic binning, comparative biology and taxonomic classification.</title>
        <authorList>
            <person name="Goeker M."/>
        </authorList>
    </citation>
    <scope>NUCLEOTIDE SEQUENCE [LARGE SCALE GENOMIC DNA]</scope>
    <source>
        <strain evidence="11 12">DSM 17740</strain>
    </source>
</reference>
<dbReference type="InterPro" id="IPR048634">
    <property type="entry name" value="SecD_SecF_C"/>
</dbReference>
<feature type="transmembrane region" description="Helical" evidence="9">
    <location>
        <begin position="243"/>
        <end position="261"/>
    </location>
</feature>
<feature type="transmembrane region" description="Helical" evidence="9">
    <location>
        <begin position="267"/>
        <end position="291"/>
    </location>
</feature>
<evidence type="ECO:0000256" key="5">
    <source>
        <dbReference type="ARBA" id="ARBA00022927"/>
    </source>
</evidence>
<keyword evidence="6 9" id="KW-1133">Transmembrane helix</keyword>
<feature type="transmembrane region" description="Helical" evidence="9">
    <location>
        <begin position="188"/>
        <end position="209"/>
    </location>
</feature>
<comment type="caution">
    <text evidence="11">The sequence shown here is derived from an EMBL/GenBank/DDBJ whole genome shotgun (WGS) entry which is preliminary data.</text>
</comment>
<evidence type="ECO:0000256" key="1">
    <source>
        <dbReference type="ARBA" id="ARBA00004651"/>
    </source>
</evidence>
<dbReference type="HAMAP" id="MF_01464_B">
    <property type="entry name" value="SecF_B"/>
    <property type="match status" value="1"/>
</dbReference>
<dbReference type="PRINTS" id="PR01755">
    <property type="entry name" value="SECFTRNLCASE"/>
</dbReference>
<protein>
    <recommendedName>
        <fullName evidence="9">Protein-export membrane protein SecF</fullName>
    </recommendedName>
</protein>
<keyword evidence="4 9" id="KW-0812">Transmembrane</keyword>
<dbReference type="InterPro" id="IPR055344">
    <property type="entry name" value="SecD_SecF_C_bact"/>
</dbReference>
<evidence type="ECO:0000256" key="8">
    <source>
        <dbReference type="ARBA" id="ARBA00023136"/>
    </source>
</evidence>
<dbReference type="EMBL" id="JAUSUQ010000008">
    <property type="protein sequence ID" value="MDQ0339527.1"/>
    <property type="molecule type" value="Genomic_DNA"/>
</dbReference>
<dbReference type="InterPro" id="IPR005665">
    <property type="entry name" value="SecF_bac"/>
</dbReference>
<dbReference type="InterPro" id="IPR022645">
    <property type="entry name" value="SecD/SecF_bac"/>
</dbReference>
<comment type="similarity">
    <text evidence="9">Belongs to the SecD/SecF family. SecF subfamily.</text>
</comment>
<accession>A0ABU0CWV8</accession>
<keyword evidence="2 9" id="KW-0813">Transport</keyword>
<proteinExistence type="inferred from homology"/>
<keyword evidence="3 9" id="KW-1003">Cell membrane</keyword>
<evidence type="ECO:0000256" key="3">
    <source>
        <dbReference type="ARBA" id="ARBA00022475"/>
    </source>
</evidence>
<feature type="transmembrane region" description="Helical" evidence="9">
    <location>
        <begin position="21"/>
        <end position="41"/>
    </location>
</feature>
<dbReference type="PANTHER" id="PTHR30081:SF8">
    <property type="entry name" value="PROTEIN TRANSLOCASE SUBUNIT SECF"/>
    <property type="match status" value="1"/>
</dbReference>
<dbReference type="NCBIfam" id="TIGR00916">
    <property type="entry name" value="2A0604s01"/>
    <property type="match status" value="1"/>
</dbReference>
<keyword evidence="12" id="KW-1185">Reference proteome</keyword>
<dbReference type="PANTHER" id="PTHR30081">
    <property type="entry name" value="PROTEIN-EXPORT MEMBRANE PROTEIN SEC"/>
    <property type="match status" value="1"/>
</dbReference>
<keyword evidence="8 9" id="KW-0472">Membrane</keyword>
<dbReference type="Pfam" id="PF02355">
    <property type="entry name" value="SecD_SecF_C"/>
    <property type="match status" value="1"/>
</dbReference>
<keyword evidence="5 9" id="KW-0653">Protein transport</keyword>
<organism evidence="11 12">
    <name type="scientific">Caldalkalibacillus uzonensis</name>
    <dbReference type="NCBI Taxonomy" id="353224"/>
    <lineage>
        <taxon>Bacteria</taxon>
        <taxon>Bacillati</taxon>
        <taxon>Bacillota</taxon>
        <taxon>Bacilli</taxon>
        <taxon>Bacillales</taxon>
        <taxon>Bacillaceae</taxon>
        <taxon>Caldalkalibacillus</taxon>
    </lineage>
</organism>
<dbReference type="RefSeq" id="WP_307339636.1">
    <property type="nucleotide sequence ID" value="NZ_JAUSUQ010000008.1"/>
</dbReference>
<evidence type="ECO:0000256" key="7">
    <source>
        <dbReference type="ARBA" id="ARBA00023010"/>
    </source>
</evidence>
<dbReference type="SUPFAM" id="SSF82866">
    <property type="entry name" value="Multidrug efflux transporter AcrB transmembrane domain"/>
    <property type="match status" value="1"/>
</dbReference>
<comment type="subunit">
    <text evidence="9">Forms a complex with SecD. Part of the essential Sec protein translocation apparatus which comprises SecA, SecYEG and auxiliary proteins SecDF. Other proteins may also be involved.</text>
</comment>
<evidence type="ECO:0000259" key="10">
    <source>
        <dbReference type="Pfam" id="PF02355"/>
    </source>
</evidence>
<keyword evidence="7 9" id="KW-0811">Translocation</keyword>
<name>A0ABU0CWV8_9BACI</name>
<dbReference type="InterPro" id="IPR022813">
    <property type="entry name" value="SecD/SecF_arch_bac"/>
</dbReference>
<sequence>MNFNFDPESNRYQFVKHRYKYFLLSGLLIGLGLLIIAIMGINLGVDFESGSTLEIMIQDQAFTSEEVEAVLADLGLEPGSIRLIGNNNEIAEVRFIGTLDQEQITQVRQAFAEHFGQVDINESTVSPMVARELARQAVYGILLASVAVIIYVAIRFEYRFGVAAIIALFHDALFIVALFALLRLEVDLTFIAAVLTIVGYSINDTIVIFDRLRENMKFAKLKTVEDLEQLVNRSIVENLPRTLNTSITVVFAALALYLLGGEGIRNFSLALLVGLLAGTYSSIFIAAQLWFEWKKRELKKKLFHPQNA</sequence>
<evidence type="ECO:0000256" key="4">
    <source>
        <dbReference type="ARBA" id="ARBA00022692"/>
    </source>
</evidence>
<feature type="transmembrane region" description="Helical" evidence="9">
    <location>
        <begin position="161"/>
        <end position="182"/>
    </location>
</feature>
<comment type="function">
    <text evidence="9">Part of the Sec protein translocase complex. Interacts with the SecYEG preprotein conducting channel. SecDF uses the proton motive force (PMF) to complete protein translocation after the ATP-dependent function of SecA.</text>
</comment>
<feature type="transmembrane region" description="Helical" evidence="9">
    <location>
        <begin position="137"/>
        <end position="154"/>
    </location>
</feature>
<evidence type="ECO:0000256" key="9">
    <source>
        <dbReference type="HAMAP-Rule" id="MF_01464"/>
    </source>
</evidence>
<evidence type="ECO:0000313" key="11">
    <source>
        <dbReference type="EMBL" id="MDQ0339527.1"/>
    </source>
</evidence>
<dbReference type="InterPro" id="IPR022646">
    <property type="entry name" value="SecD/SecF_CS"/>
</dbReference>